<dbReference type="InterPro" id="IPR037069">
    <property type="entry name" value="AcylCoA_DH/ox_N_sf"/>
</dbReference>
<evidence type="ECO:0008006" key="12">
    <source>
        <dbReference type="Google" id="ProtNLM"/>
    </source>
</evidence>
<evidence type="ECO:0000259" key="9">
    <source>
        <dbReference type="Pfam" id="PF02771"/>
    </source>
</evidence>
<dbReference type="Gene3D" id="1.10.540.10">
    <property type="entry name" value="Acyl-CoA dehydrogenase/oxidase, N-terminal domain"/>
    <property type="match status" value="1"/>
</dbReference>
<keyword evidence="3 6" id="KW-0285">Flavoprotein</keyword>
<evidence type="ECO:0000259" key="8">
    <source>
        <dbReference type="Pfam" id="PF02770"/>
    </source>
</evidence>
<keyword evidence="5 6" id="KW-0560">Oxidoreductase</keyword>
<dbReference type="GO" id="GO:0050660">
    <property type="term" value="F:flavin adenine dinucleotide binding"/>
    <property type="evidence" value="ECO:0007669"/>
    <property type="project" value="InterPro"/>
</dbReference>
<dbReference type="Proteomes" id="UP000249340">
    <property type="component" value="Chromosome"/>
</dbReference>
<organism evidence="10 11">
    <name type="scientific">Peterkaempfera bronchialis</name>
    <dbReference type="NCBI Taxonomy" id="2126346"/>
    <lineage>
        <taxon>Bacteria</taxon>
        <taxon>Bacillati</taxon>
        <taxon>Actinomycetota</taxon>
        <taxon>Actinomycetes</taxon>
        <taxon>Kitasatosporales</taxon>
        <taxon>Streptomycetaceae</taxon>
        <taxon>Peterkaempfera</taxon>
    </lineage>
</organism>
<dbReference type="PANTHER" id="PTHR43292">
    <property type="entry name" value="ACYL-COA DEHYDROGENASE"/>
    <property type="match status" value="1"/>
</dbReference>
<evidence type="ECO:0000256" key="4">
    <source>
        <dbReference type="ARBA" id="ARBA00022827"/>
    </source>
</evidence>
<dbReference type="InterPro" id="IPR036250">
    <property type="entry name" value="AcylCo_DH-like_C"/>
</dbReference>
<dbReference type="InterPro" id="IPR009075">
    <property type="entry name" value="AcylCo_DH/oxidase_C"/>
</dbReference>
<dbReference type="RefSeq" id="WP_111489136.1">
    <property type="nucleotide sequence ID" value="NZ_CP031264.1"/>
</dbReference>
<proteinExistence type="inferred from homology"/>
<evidence type="ECO:0000256" key="6">
    <source>
        <dbReference type="RuleBase" id="RU362125"/>
    </source>
</evidence>
<comment type="similarity">
    <text evidence="2 6">Belongs to the acyl-CoA dehydrogenase family.</text>
</comment>
<dbReference type="EMBL" id="CP031264">
    <property type="protein sequence ID" value="AXI76294.1"/>
    <property type="molecule type" value="Genomic_DNA"/>
</dbReference>
<dbReference type="InterPro" id="IPR052161">
    <property type="entry name" value="Mycobact_Acyl-CoA_DH"/>
</dbReference>
<dbReference type="InterPro" id="IPR006091">
    <property type="entry name" value="Acyl-CoA_Oxase/DH_mid-dom"/>
</dbReference>
<reference evidence="11" key="1">
    <citation type="submission" date="2018-07" db="EMBL/GenBank/DDBJ databases">
        <title>Streptacidiphilus bronchialis DSM 106435 chromosome.</title>
        <authorList>
            <person name="Batra D."/>
            <person name="Gulvik C.A."/>
        </authorList>
    </citation>
    <scope>NUCLEOTIDE SEQUENCE [LARGE SCALE GENOMIC DNA]</scope>
    <source>
        <strain evidence="11">DSM 106435</strain>
    </source>
</reference>
<evidence type="ECO:0000256" key="3">
    <source>
        <dbReference type="ARBA" id="ARBA00022630"/>
    </source>
</evidence>
<dbReference type="Pfam" id="PF02771">
    <property type="entry name" value="Acyl-CoA_dh_N"/>
    <property type="match status" value="1"/>
</dbReference>
<dbReference type="Gene3D" id="1.20.140.10">
    <property type="entry name" value="Butyryl-CoA Dehydrogenase, subunit A, domain 3"/>
    <property type="match status" value="1"/>
</dbReference>
<evidence type="ECO:0000256" key="2">
    <source>
        <dbReference type="ARBA" id="ARBA00009347"/>
    </source>
</evidence>
<dbReference type="InterPro" id="IPR013786">
    <property type="entry name" value="AcylCoA_DH/ox_N"/>
</dbReference>
<dbReference type="GO" id="GO:0005886">
    <property type="term" value="C:plasma membrane"/>
    <property type="evidence" value="ECO:0007669"/>
    <property type="project" value="TreeGrafter"/>
</dbReference>
<dbReference type="FunFam" id="2.40.110.10:FF:000011">
    <property type="entry name" value="Acyl-CoA dehydrogenase FadE34"/>
    <property type="match status" value="1"/>
</dbReference>
<dbReference type="GO" id="GO:0016627">
    <property type="term" value="F:oxidoreductase activity, acting on the CH-CH group of donors"/>
    <property type="evidence" value="ECO:0007669"/>
    <property type="project" value="InterPro"/>
</dbReference>
<feature type="domain" description="Acyl-CoA dehydrogenase/oxidase C-terminal" evidence="7">
    <location>
        <begin position="221"/>
        <end position="368"/>
    </location>
</feature>
<keyword evidence="11" id="KW-1185">Reference proteome</keyword>
<dbReference type="SUPFAM" id="SSF56645">
    <property type="entry name" value="Acyl-CoA dehydrogenase NM domain-like"/>
    <property type="match status" value="1"/>
</dbReference>
<evidence type="ECO:0000256" key="1">
    <source>
        <dbReference type="ARBA" id="ARBA00001974"/>
    </source>
</evidence>
<evidence type="ECO:0000256" key="5">
    <source>
        <dbReference type="ARBA" id="ARBA00023002"/>
    </source>
</evidence>
<dbReference type="Pfam" id="PF02770">
    <property type="entry name" value="Acyl-CoA_dh_M"/>
    <property type="match status" value="1"/>
</dbReference>
<evidence type="ECO:0000259" key="7">
    <source>
        <dbReference type="Pfam" id="PF00441"/>
    </source>
</evidence>
<dbReference type="PANTHER" id="PTHR43292:SF4">
    <property type="entry name" value="ACYL-COA DEHYDROGENASE FADE34"/>
    <property type="match status" value="1"/>
</dbReference>
<dbReference type="Pfam" id="PF00441">
    <property type="entry name" value="Acyl-CoA_dh_1"/>
    <property type="match status" value="1"/>
</dbReference>
<accession>A0A345SRD9</accession>
<feature type="domain" description="Acyl-CoA oxidase/dehydrogenase middle" evidence="8">
    <location>
        <begin position="115"/>
        <end position="209"/>
    </location>
</feature>
<dbReference type="KEGG" id="stri:C7M71_001170"/>
<keyword evidence="4 6" id="KW-0274">FAD</keyword>
<dbReference type="InterPro" id="IPR046373">
    <property type="entry name" value="Acyl-CoA_Oxase/DH_mid-dom_sf"/>
</dbReference>
<protein>
    <recommendedName>
        <fullName evidence="12">Acyl-CoA dehydrogenase</fullName>
    </recommendedName>
</protein>
<gene>
    <name evidence="10" type="ORF">C7M71_001170</name>
</gene>
<dbReference type="Gene3D" id="2.40.110.10">
    <property type="entry name" value="Butyryl-CoA Dehydrogenase, subunit A, domain 2"/>
    <property type="match status" value="1"/>
</dbReference>
<evidence type="ECO:0000313" key="10">
    <source>
        <dbReference type="EMBL" id="AXI76294.1"/>
    </source>
</evidence>
<name>A0A345SRD9_9ACTN</name>
<dbReference type="SUPFAM" id="SSF47203">
    <property type="entry name" value="Acyl-CoA dehydrogenase C-terminal domain-like"/>
    <property type="match status" value="1"/>
</dbReference>
<feature type="domain" description="Acyl-CoA dehydrogenase/oxidase N-terminal" evidence="9">
    <location>
        <begin position="4"/>
        <end position="104"/>
    </location>
</feature>
<dbReference type="AlphaFoldDB" id="A0A345SRD9"/>
<evidence type="ECO:0000313" key="11">
    <source>
        <dbReference type="Proteomes" id="UP000249340"/>
    </source>
</evidence>
<comment type="cofactor">
    <cofactor evidence="1 6">
        <name>FAD</name>
        <dbReference type="ChEBI" id="CHEBI:57692"/>
    </cofactor>
</comment>
<sequence length="373" mass="40481">MDRLLHELRAFLETETPRFHEKWEDRADSWEARCDWQRTMAAGGWAAPAWSPEHGGRGVGVAELLAIEEATAASGMPALPGMLGLKNVGPTIAAWGTEAQKRHLAGILTTDEVWCQGFSEPGAGSDLAGLRSRAVRDGDDFVVNGQKIWTSNGMYATHMELLVRTDPEAPKHQGISVLLVEMDTPGIEVRPIRQINGEAEFAEVFFTDVRVPVGNLLGPLNAGWQVTRTTLGHERSGVAIFTARFEKQVRELIADHVPDGDRPPLPPALVDRLVGHYIEARVLGMLSRQMMSRLAAGQDPGPEQSVIKLAWSEALQRLAGTGFELDGLDSIAAEQGTDPGHEYLTARSATIAAGTSQIVRTILAERVLGLPRG</sequence>
<dbReference type="InterPro" id="IPR009100">
    <property type="entry name" value="AcylCoA_DH/oxidase_NM_dom_sf"/>
</dbReference>
<dbReference type="OrthoDB" id="3848038at2"/>